<dbReference type="PANTHER" id="PTHR21180:SF32">
    <property type="entry name" value="ENDONUCLEASE_EXONUCLEASE_PHOSPHATASE FAMILY DOMAIN-CONTAINING PROTEIN 1"/>
    <property type="match status" value="1"/>
</dbReference>
<name>A0ABY4V7G2_9GAMM</name>
<sequence length="100" mass="10778">MIKTHSLLSLLLAIALSFLSSSVVFADGAESEQQVAFEVNVNSASAEELAGKLLGVGEAKAQLIIEYREQYGPFTSLDQLLNVKGIGAATLDKNRERIRL</sequence>
<gene>
    <name evidence="2" type="ORF">MJO52_14145</name>
</gene>
<dbReference type="RefSeq" id="WP_252082368.1">
    <property type="nucleotide sequence ID" value="NZ_CP092418.1"/>
</dbReference>
<dbReference type="InterPro" id="IPR010994">
    <property type="entry name" value="RuvA_2-like"/>
</dbReference>
<keyword evidence="2" id="KW-0238">DNA-binding</keyword>
<dbReference type="SUPFAM" id="SSF47781">
    <property type="entry name" value="RuvA domain 2-like"/>
    <property type="match status" value="1"/>
</dbReference>
<keyword evidence="3" id="KW-1185">Reference proteome</keyword>
<keyword evidence="1" id="KW-0732">Signal</keyword>
<feature type="chain" id="PRO_5045975213" evidence="1">
    <location>
        <begin position="27"/>
        <end position="100"/>
    </location>
</feature>
<dbReference type="GO" id="GO:0003677">
    <property type="term" value="F:DNA binding"/>
    <property type="evidence" value="ECO:0007669"/>
    <property type="project" value="UniProtKB-KW"/>
</dbReference>
<protein>
    <submittedName>
        <fullName evidence="2">ComEA family DNA-binding protein</fullName>
    </submittedName>
</protein>
<evidence type="ECO:0000256" key="1">
    <source>
        <dbReference type="SAM" id="SignalP"/>
    </source>
</evidence>
<evidence type="ECO:0000313" key="2">
    <source>
        <dbReference type="EMBL" id="USD20212.1"/>
    </source>
</evidence>
<feature type="signal peptide" evidence="1">
    <location>
        <begin position="1"/>
        <end position="26"/>
    </location>
</feature>
<organism evidence="2 3">
    <name type="scientific">Microbulbifer variabilis</name>
    <dbReference type="NCBI Taxonomy" id="266805"/>
    <lineage>
        <taxon>Bacteria</taxon>
        <taxon>Pseudomonadati</taxon>
        <taxon>Pseudomonadota</taxon>
        <taxon>Gammaproteobacteria</taxon>
        <taxon>Cellvibrionales</taxon>
        <taxon>Microbulbiferaceae</taxon>
        <taxon>Microbulbifer</taxon>
    </lineage>
</organism>
<dbReference type="InterPro" id="IPR051675">
    <property type="entry name" value="Endo/Exo/Phosphatase_dom_1"/>
</dbReference>
<dbReference type="Proteomes" id="UP001055658">
    <property type="component" value="Chromosome"/>
</dbReference>
<evidence type="ECO:0000313" key="3">
    <source>
        <dbReference type="Proteomes" id="UP001055658"/>
    </source>
</evidence>
<reference evidence="2" key="1">
    <citation type="submission" date="2022-02" db="EMBL/GenBank/DDBJ databases">
        <title>Coral-associated bacteria.</title>
        <authorList>
            <person name="Tang K."/>
            <person name="Wang X."/>
        </authorList>
    </citation>
    <scope>NUCLEOTIDE SEQUENCE</scope>
    <source>
        <strain evidence="2">SCSIO 43006</strain>
    </source>
</reference>
<dbReference type="InterPro" id="IPR004509">
    <property type="entry name" value="Competence_ComEA_HhH"/>
</dbReference>
<dbReference type="Gene3D" id="1.10.150.280">
    <property type="entry name" value="AF1531-like domain"/>
    <property type="match status" value="1"/>
</dbReference>
<dbReference type="Pfam" id="PF12836">
    <property type="entry name" value="HHH_3"/>
    <property type="match status" value="1"/>
</dbReference>
<accession>A0ABY4V7G2</accession>
<dbReference type="EMBL" id="CP092418">
    <property type="protein sequence ID" value="USD20212.1"/>
    <property type="molecule type" value="Genomic_DNA"/>
</dbReference>
<dbReference type="PANTHER" id="PTHR21180">
    <property type="entry name" value="ENDONUCLEASE/EXONUCLEASE/PHOSPHATASE FAMILY DOMAIN-CONTAINING PROTEIN 1"/>
    <property type="match status" value="1"/>
</dbReference>
<proteinExistence type="predicted"/>
<dbReference type="NCBIfam" id="TIGR00426">
    <property type="entry name" value="competence protein ComEA helix-hairpin-helix repeat region"/>
    <property type="match status" value="1"/>
</dbReference>